<sequence length="275" mass="30017">MPTPVSFSTRRMVGLWLILCLAVAILPCQAQIGFQVSPAKLYVNHSTTSEQTLRLHLNNTMDTRLVLQATCADWRRDSMGTKAYYPAGSLPNSCCSLVRVTPSVIELAPHEERDILVTVQADPRSGSAVVRNGMILLTQANEQETARAKGASQFIIKVQIGVHLYVLPEVSAQPDIAITGMDVAKAGDQYQVKVQVENKGGTLLESQLRLEYLNLDSMQELKMEPMPVNTMPKDQFKVAAMVPASLAKGKYLIVAILDSGPGQTLKVAELEAVLK</sequence>
<evidence type="ECO:0008006" key="3">
    <source>
        <dbReference type="Google" id="ProtNLM"/>
    </source>
</evidence>
<protein>
    <recommendedName>
        <fullName evidence="3">DUF1573 domain-containing protein</fullName>
    </recommendedName>
</protein>
<keyword evidence="2" id="KW-1185">Reference proteome</keyword>
<comment type="caution">
    <text evidence="1">The sequence shown here is derived from an EMBL/GenBank/DDBJ whole genome shotgun (WGS) entry which is preliminary data.</text>
</comment>
<reference evidence="1 2" key="1">
    <citation type="submission" date="2021-03" db="EMBL/GenBank/DDBJ databases">
        <title>Fibrella sp. HMF5405 genome sequencing and assembly.</title>
        <authorList>
            <person name="Kang H."/>
            <person name="Kim H."/>
            <person name="Bae S."/>
            <person name="Joh K."/>
        </authorList>
    </citation>
    <scope>NUCLEOTIDE SEQUENCE [LARGE SCALE GENOMIC DNA]</scope>
    <source>
        <strain evidence="1 2">HMF5405</strain>
    </source>
</reference>
<proteinExistence type="predicted"/>
<evidence type="ECO:0000313" key="1">
    <source>
        <dbReference type="EMBL" id="MBO0951154.1"/>
    </source>
</evidence>
<dbReference type="RefSeq" id="WP_207331109.1">
    <property type="nucleotide sequence ID" value="NZ_JAFMYW010000007.1"/>
</dbReference>
<accession>A0ABS3JMD2</accession>
<dbReference type="Proteomes" id="UP000664628">
    <property type="component" value="Unassembled WGS sequence"/>
</dbReference>
<organism evidence="1 2">
    <name type="scientific">Fibrella forsythiae</name>
    <dbReference type="NCBI Taxonomy" id="2817061"/>
    <lineage>
        <taxon>Bacteria</taxon>
        <taxon>Pseudomonadati</taxon>
        <taxon>Bacteroidota</taxon>
        <taxon>Cytophagia</taxon>
        <taxon>Cytophagales</taxon>
        <taxon>Spirosomataceae</taxon>
        <taxon>Fibrella</taxon>
    </lineage>
</organism>
<gene>
    <name evidence="1" type="ORF">J2I46_21390</name>
</gene>
<dbReference type="EMBL" id="JAFMYW010000007">
    <property type="protein sequence ID" value="MBO0951154.1"/>
    <property type="molecule type" value="Genomic_DNA"/>
</dbReference>
<name>A0ABS3JMD2_9BACT</name>
<evidence type="ECO:0000313" key="2">
    <source>
        <dbReference type="Proteomes" id="UP000664628"/>
    </source>
</evidence>